<protein>
    <submittedName>
        <fullName evidence="1">Histidine phosphatase family protein</fullName>
    </submittedName>
</protein>
<gene>
    <name evidence="1" type="ORF">EOI86_07490</name>
</gene>
<comment type="caution">
    <text evidence="1">The sequence shown here is derived from an EMBL/GenBank/DDBJ whole genome shotgun (WGS) entry which is preliminary data.</text>
</comment>
<dbReference type="Pfam" id="PF00300">
    <property type="entry name" value="His_Phos_1"/>
    <property type="match status" value="1"/>
</dbReference>
<proteinExistence type="predicted"/>
<dbReference type="Proteomes" id="UP000287447">
    <property type="component" value="Unassembled WGS sequence"/>
</dbReference>
<dbReference type="InterPro" id="IPR013078">
    <property type="entry name" value="His_Pase_superF_clade-1"/>
</dbReference>
<evidence type="ECO:0000313" key="2">
    <source>
        <dbReference type="Proteomes" id="UP000287447"/>
    </source>
</evidence>
<dbReference type="AlphaFoldDB" id="A0A3S3URS8"/>
<dbReference type="OrthoDB" id="2237472at2"/>
<dbReference type="Gene3D" id="3.40.50.1240">
    <property type="entry name" value="Phosphoglycerate mutase-like"/>
    <property type="match status" value="1"/>
</dbReference>
<reference evidence="2" key="1">
    <citation type="submission" date="2019-01" db="EMBL/GenBank/DDBJ databases">
        <title>Gri0909 isolated from a small marine red alga.</title>
        <authorList>
            <person name="Kim J."/>
            <person name="Jeong S.E."/>
            <person name="Jeon C.O."/>
        </authorList>
    </citation>
    <scope>NUCLEOTIDE SEQUENCE [LARGE SCALE GENOMIC DNA]</scope>
    <source>
        <strain evidence="2">Gri0909</strain>
    </source>
</reference>
<name>A0A3S3URS8_9PROT</name>
<dbReference type="InterPro" id="IPR029033">
    <property type="entry name" value="His_PPase_superfam"/>
</dbReference>
<sequence length="191" mass="21153">MIRLAFKALIAAKVFIIASVVTPGVAWADLELMKAPGHVLMLRHAYAPGTGDPANFDVDRCETQRNLNDRGRDQSRDWGDRFREAGIEPSRLLSSQWCRCLETARLMAMGDVEPFWPLNSFFTLREDREKNLEALRDAFSAMPTDGNVIVMVTHQVTITAITGRGVSSGEGWVLKLNGTREPEVVGSIPAP</sequence>
<keyword evidence="2" id="KW-1185">Reference proteome</keyword>
<accession>A0A3S3URS8</accession>
<dbReference type="CDD" id="cd07040">
    <property type="entry name" value="HP"/>
    <property type="match status" value="1"/>
</dbReference>
<evidence type="ECO:0000313" key="1">
    <source>
        <dbReference type="EMBL" id="RVU39091.1"/>
    </source>
</evidence>
<dbReference type="EMBL" id="SADE01000001">
    <property type="protein sequence ID" value="RVU39091.1"/>
    <property type="molecule type" value="Genomic_DNA"/>
</dbReference>
<organism evidence="1 2">
    <name type="scientific">Hwanghaeella grinnelliae</name>
    <dbReference type="NCBI Taxonomy" id="2500179"/>
    <lineage>
        <taxon>Bacteria</taxon>
        <taxon>Pseudomonadati</taxon>
        <taxon>Pseudomonadota</taxon>
        <taxon>Alphaproteobacteria</taxon>
        <taxon>Rhodospirillales</taxon>
        <taxon>Rhodospirillaceae</taxon>
        <taxon>Hwanghaeella</taxon>
    </lineage>
</organism>
<dbReference type="SUPFAM" id="SSF53254">
    <property type="entry name" value="Phosphoglycerate mutase-like"/>
    <property type="match status" value="1"/>
</dbReference>
<dbReference type="RefSeq" id="WP_127764463.1">
    <property type="nucleotide sequence ID" value="NZ_SADE01000001.1"/>
</dbReference>